<dbReference type="GO" id="GO:0080120">
    <property type="term" value="P:CAAX-box protein maturation"/>
    <property type="evidence" value="ECO:0007669"/>
    <property type="project" value="UniProtKB-ARBA"/>
</dbReference>
<keyword evidence="1" id="KW-0472">Membrane</keyword>
<keyword evidence="3" id="KW-0378">Hydrolase</keyword>
<dbReference type="Proteomes" id="UP000193623">
    <property type="component" value="Unassembled WGS sequence"/>
</dbReference>
<evidence type="ECO:0000256" key="1">
    <source>
        <dbReference type="SAM" id="Phobius"/>
    </source>
</evidence>
<feature type="transmembrane region" description="Helical" evidence="1">
    <location>
        <begin position="12"/>
        <end position="40"/>
    </location>
</feature>
<dbReference type="OrthoDB" id="7171777at2"/>
<keyword evidence="4" id="KW-1185">Reference proteome</keyword>
<evidence type="ECO:0000313" key="4">
    <source>
        <dbReference type="Proteomes" id="UP000193623"/>
    </source>
</evidence>
<feature type="domain" description="CAAX prenyl protease 2/Lysostaphin resistance protein A-like" evidence="2">
    <location>
        <begin position="139"/>
        <end position="235"/>
    </location>
</feature>
<dbReference type="PANTHER" id="PTHR36435">
    <property type="entry name" value="SLR1288 PROTEIN"/>
    <property type="match status" value="1"/>
</dbReference>
<gene>
    <name evidence="3" type="ORF">PSJ8397_01360</name>
</gene>
<reference evidence="3 4" key="1">
    <citation type="submission" date="2017-03" db="EMBL/GenBank/DDBJ databases">
        <authorList>
            <person name="Afonso C.L."/>
            <person name="Miller P.J."/>
            <person name="Scott M.A."/>
            <person name="Spackman E."/>
            <person name="Goraichik I."/>
            <person name="Dimitrov K.M."/>
            <person name="Suarez D.L."/>
            <person name="Swayne D.E."/>
        </authorList>
    </citation>
    <scope>NUCLEOTIDE SEQUENCE [LARGE SCALE GENOMIC DNA]</scope>
    <source>
        <strain evidence="3 4">CECT 8397</strain>
    </source>
</reference>
<accession>A0A1Y5S0V1</accession>
<feature type="transmembrane region" description="Helical" evidence="1">
    <location>
        <begin position="265"/>
        <end position="284"/>
    </location>
</feature>
<feature type="transmembrane region" description="Helical" evidence="1">
    <location>
        <begin position="132"/>
        <end position="154"/>
    </location>
</feature>
<keyword evidence="3" id="KW-0645">Protease</keyword>
<feature type="transmembrane region" description="Helical" evidence="1">
    <location>
        <begin position="230"/>
        <end position="253"/>
    </location>
</feature>
<keyword evidence="1" id="KW-0812">Transmembrane</keyword>
<protein>
    <submittedName>
        <fullName evidence="3">CAAX amino terminal protease self-immunity</fullName>
    </submittedName>
</protein>
<evidence type="ECO:0000259" key="2">
    <source>
        <dbReference type="Pfam" id="PF02517"/>
    </source>
</evidence>
<dbReference type="AlphaFoldDB" id="A0A1Y5S0V1"/>
<dbReference type="GO" id="GO:0006508">
    <property type="term" value="P:proteolysis"/>
    <property type="evidence" value="ECO:0007669"/>
    <property type="project" value="UniProtKB-KW"/>
</dbReference>
<keyword evidence="1" id="KW-1133">Transmembrane helix</keyword>
<feature type="transmembrane region" description="Helical" evidence="1">
    <location>
        <begin position="68"/>
        <end position="86"/>
    </location>
</feature>
<sequence>MRILADPFQPTANWVYVIIAMAVLHFGFAIIVTPLVTVWYQSTAVLNDPTLADALIAGSTPAGVRWNLAFFGVYVALLWGLMRMLHGLPLRTLIGPPATAIVAGLKIGLYLIPLYALLVIPAVSGPQVYQNLALVDWVLLLPATLPLLFVQISAEELVFRGYLQSHLAALSRHPLIWMLIPSVLFGLIHYDGTEPAYSAWAYVVWATGLGLVCADVTARHGTLGPALAIHFVNNISALLVVAADDWLYGAALYIWPTFGKPWEPWIPFEALFLLCLWLTARLAIRR</sequence>
<organism evidence="3 4">
    <name type="scientific">Pseudooctadecabacter jejudonensis</name>
    <dbReference type="NCBI Taxonomy" id="1391910"/>
    <lineage>
        <taxon>Bacteria</taxon>
        <taxon>Pseudomonadati</taxon>
        <taxon>Pseudomonadota</taxon>
        <taxon>Alphaproteobacteria</taxon>
        <taxon>Rhodobacterales</taxon>
        <taxon>Paracoccaceae</taxon>
        <taxon>Pseudooctadecabacter</taxon>
    </lineage>
</organism>
<dbReference type="GO" id="GO:0004175">
    <property type="term" value="F:endopeptidase activity"/>
    <property type="evidence" value="ECO:0007669"/>
    <property type="project" value="UniProtKB-ARBA"/>
</dbReference>
<dbReference type="InterPro" id="IPR052710">
    <property type="entry name" value="CAAX_protease"/>
</dbReference>
<dbReference type="RefSeq" id="WP_085863812.1">
    <property type="nucleotide sequence ID" value="NZ_FWFT01000002.1"/>
</dbReference>
<evidence type="ECO:0000313" key="3">
    <source>
        <dbReference type="EMBL" id="SLN30080.1"/>
    </source>
</evidence>
<dbReference type="Pfam" id="PF02517">
    <property type="entry name" value="Rce1-like"/>
    <property type="match status" value="1"/>
</dbReference>
<dbReference type="PANTHER" id="PTHR36435:SF1">
    <property type="entry name" value="CAAX AMINO TERMINAL PROTEASE FAMILY PROTEIN"/>
    <property type="match status" value="1"/>
</dbReference>
<dbReference type="EMBL" id="FWFT01000002">
    <property type="protein sequence ID" value="SLN30080.1"/>
    <property type="molecule type" value="Genomic_DNA"/>
</dbReference>
<dbReference type="InterPro" id="IPR003675">
    <property type="entry name" value="Rce1/LyrA-like_dom"/>
</dbReference>
<feature type="transmembrane region" description="Helical" evidence="1">
    <location>
        <begin position="199"/>
        <end position="218"/>
    </location>
</feature>
<feature type="transmembrane region" description="Helical" evidence="1">
    <location>
        <begin position="175"/>
        <end position="193"/>
    </location>
</feature>
<proteinExistence type="predicted"/>
<name>A0A1Y5S0V1_9RHOB</name>
<feature type="transmembrane region" description="Helical" evidence="1">
    <location>
        <begin position="98"/>
        <end position="120"/>
    </location>
</feature>